<evidence type="ECO:0000256" key="10">
    <source>
        <dbReference type="ARBA" id="ARBA00023157"/>
    </source>
</evidence>
<dbReference type="AlphaFoldDB" id="A0A914KJU6"/>
<keyword evidence="3" id="KW-0645">Protease</keyword>
<dbReference type="PROSITE" id="PS50215">
    <property type="entry name" value="ADAM_MEPRO"/>
    <property type="match status" value="1"/>
</dbReference>
<evidence type="ECO:0000256" key="11">
    <source>
        <dbReference type="ARBA" id="ARBA00023180"/>
    </source>
</evidence>
<sequence length="1171" mass="130832">MGMVHDGVQNQCGRSCCLMSAVNGAGKTTWSSCSVREFNAFLLQMDESGRGNCLRDSSESIASHDHLRDGRLPGQRFTADQQCSYFWGRDFQVEIPNGRSFEDICRILWCGNSGSTISTAHPALEGSWCGNEKWCHAGHCGEWHSEMGAYPVVTDGNWSEWTSSEKQCPITQCQITGSIAIISQMRTCTAPAPNNGGKPCTGSNVRGIVCGGIAKSTICEGFTRQEYGDRLCTAIAHDQIRADRQLSGTSFLHATQPCKIWCHVRDSELIRNKGQFPNGSPCGPGQHCVGGVCLQLNCDGHALVQGAEDCPDEESLLKLSTNEHKTVERKRESVKWEQWGQWSICSLTCRISENNNGVQERSRKCRSPTQTECIGKSLEVRSCNPSPPICEQPSYSDWSEWSNCSVAECGQNGIRRRTRECQSGHCIEPLNEEENCKQIDCAHWEEWGLWGDCKVEKCGEQGQRTRHRNCSVEDYKGNSSMGCAGESFQNETCVSDINSITSLDCPIKGGEASVDGQWGKWHPCSVSCGIGFQFRERMCGDKPCPGGGKQARTCHAQDCSRVLNAPVWSDWSLWSACSHSCGQGLQQRYRRCLNGICPNKEPLTESKRCWTNWSSWTPCSTCSVFETRKRHRKCVVQVAKTEENEDWGERELGNEACNGAPIEFDTCERSCIREGGLINGTLDDDQRVERRFSQTTSHLENRHWTDWGEWSACSVSCGYNGRQSRTRKCKYNLVFLCDEDVSREERDCEPKPPECTKEEDLVLQKRQILYPIWSEWSDWSACSCFSLTSYRRRFCRIHDPQLKGFCPGSIIEQRPCTLSNNDDPMQCAAIVGGWSSWSEWSQCSQDCGQKGHRVRNRMCANPLPSNRGAYCVGFSFDQTPCDPPKAKCQGPQIDGNWSAWSKWSQCSNPCINGQRSRARYCSNPRPKNGGRNCSGSDFELQACSEPTICGLSLNNTSLTNNSLSSTSLIPQWSSWTAWSNCSSESCGFALRRRNRHCILLGNEKSLYCEGVAHQSMECGNGRACEMPSINGHWSEWSDWSSNCEWSGCIGFDPKNDLDIEEKNDSIQQFFGRYGETGDDIIDDELAAENNITLINALAHAQLARTLNIRTRTRTCYGPTLGGIPCFGIASQKSLCPIIESKNEKCINSSISQLLAHIWNADFSVLQFILKL</sequence>
<dbReference type="InterPro" id="IPR052065">
    <property type="entry name" value="Compl_asym_regulator"/>
</dbReference>
<dbReference type="FunFam" id="2.20.100.10:FF:000001">
    <property type="entry name" value="semaphorin-5A isoform X1"/>
    <property type="match status" value="1"/>
</dbReference>
<evidence type="ECO:0000256" key="2">
    <source>
        <dbReference type="ARBA" id="ARBA00022525"/>
    </source>
</evidence>
<proteinExistence type="predicted"/>
<dbReference type="FunFam" id="2.20.100.10:FF:000002">
    <property type="entry name" value="Unc-5 netrin receptor C"/>
    <property type="match status" value="1"/>
</dbReference>
<dbReference type="PANTHER" id="PTHR22906:SF43">
    <property type="entry name" value="PROPERDIN"/>
    <property type="match status" value="1"/>
</dbReference>
<feature type="disulfide bond" evidence="12">
    <location>
        <begin position="12"/>
        <end position="17"/>
    </location>
</feature>
<keyword evidence="5" id="KW-0732">Signal</keyword>
<evidence type="ECO:0000256" key="12">
    <source>
        <dbReference type="PROSITE-ProRule" id="PRU00276"/>
    </source>
</evidence>
<dbReference type="SUPFAM" id="SSF55486">
    <property type="entry name" value="Metalloproteases ('zincins'), catalytic domain"/>
    <property type="match status" value="1"/>
</dbReference>
<dbReference type="Gene3D" id="2.20.100.10">
    <property type="entry name" value="Thrombospondin type-1 (TSP1) repeat"/>
    <property type="match status" value="10"/>
</dbReference>
<dbReference type="InterPro" id="IPR036383">
    <property type="entry name" value="TSP1_rpt_sf"/>
</dbReference>
<dbReference type="InterPro" id="IPR001590">
    <property type="entry name" value="Peptidase_M12B"/>
</dbReference>
<comment type="subcellular location">
    <subcellularLocation>
        <location evidence="1">Secreted</location>
    </subcellularLocation>
</comment>
<keyword evidence="11" id="KW-0325">Glycoprotein</keyword>
<evidence type="ECO:0000256" key="3">
    <source>
        <dbReference type="ARBA" id="ARBA00022670"/>
    </source>
</evidence>
<dbReference type="InterPro" id="IPR041645">
    <property type="entry name" value="ADAMTS_CR_2"/>
</dbReference>
<dbReference type="SUPFAM" id="SSF82895">
    <property type="entry name" value="TSP-1 type 1 repeat"/>
    <property type="match status" value="10"/>
</dbReference>
<dbReference type="InterPro" id="IPR000884">
    <property type="entry name" value="TSP1_rpt"/>
</dbReference>
<keyword evidence="8" id="KW-0862">Zinc</keyword>
<evidence type="ECO:0000256" key="1">
    <source>
        <dbReference type="ARBA" id="ARBA00004613"/>
    </source>
</evidence>
<keyword evidence="9" id="KW-0482">Metalloprotease</keyword>
<accession>A0A914KJU6</accession>
<evidence type="ECO:0000256" key="4">
    <source>
        <dbReference type="ARBA" id="ARBA00022723"/>
    </source>
</evidence>
<keyword evidence="10 12" id="KW-1015">Disulfide bond</keyword>
<evidence type="ECO:0000256" key="5">
    <source>
        <dbReference type="ARBA" id="ARBA00022729"/>
    </source>
</evidence>
<evidence type="ECO:0000256" key="6">
    <source>
        <dbReference type="ARBA" id="ARBA00022737"/>
    </source>
</evidence>
<dbReference type="GO" id="GO:0006508">
    <property type="term" value="P:proteolysis"/>
    <property type="evidence" value="ECO:0007669"/>
    <property type="project" value="UniProtKB-KW"/>
</dbReference>
<dbReference type="Pfam" id="PF17771">
    <property type="entry name" value="ADAMTS_CR_2"/>
    <property type="match status" value="1"/>
</dbReference>
<dbReference type="PANTHER" id="PTHR22906">
    <property type="entry name" value="PROPERDIN"/>
    <property type="match status" value="1"/>
</dbReference>
<evidence type="ECO:0000256" key="9">
    <source>
        <dbReference type="ARBA" id="ARBA00023049"/>
    </source>
</evidence>
<dbReference type="Pfam" id="PF00090">
    <property type="entry name" value="TSP_1"/>
    <property type="match status" value="11"/>
</dbReference>
<feature type="domain" description="Peptidase M12B" evidence="13">
    <location>
        <begin position="1"/>
        <end position="46"/>
    </location>
</feature>
<comment type="caution">
    <text evidence="12">Lacks conserved residue(s) required for the propagation of feature annotation.</text>
</comment>
<dbReference type="Gene3D" id="3.40.390.10">
    <property type="entry name" value="Collagenase (Catalytic Domain)"/>
    <property type="match status" value="1"/>
</dbReference>
<dbReference type="SMART" id="SM00209">
    <property type="entry name" value="TSP1"/>
    <property type="match status" value="11"/>
</dbReference>
<evidence type="ECO:0000313" key="15">
    <source>
        <dbReference type="WBParaSite" id="Minc3s00026g01658"/>
    </source>
</evidence>
<evidence type="ECO:0000313" key="14">
    <source>
        <dbReference type="Proteomes" id="UP000887563"/>
    </source>
</evidence>
<evidence type="ECO:0000256" key="8">
    <source>
        <dbReference type="ARBA" id="ARBA00022833"/>
    </source>
</evidence>
<dbReference type="Pfam" id="PF25379">
    <property type="entry name" value="Adt-1"/>
    <property type="match status" value="1"/>
</dbReference>
<keyword evidence="14" id="KW-1185">Reference proteome</keyword>
<dbReference type="PRINTS" id="PR01705">
    <property type="entry name" value="TSP1REPEAT"/>
</dbReference>
<dbReference type="Gene3D" id="3.40.1620.60">
    <property type="match status" value="1"/>
</dbReference>
<dbReference type="GO" id="GO:0004222">
    <property type="term" value="F:metalloendopeptidase activity"/>
    <property type="evidence" value="ECO:0007669"/>
    <property type="project" value="InterPro"/>
</dbReference>
<evidence type="ECO:0000256" key="7">
    <source>
        <dbReference type="ARBA" id="ARBA00022801"/>
    </source>
</evidence>
<keyword evidence="7" id="KW-0378">Hydrolase</keyword>
<dbReference type="InterPro" id="IPR057401">
    <property type="entry name" value="Adt-1/2-like_dom"/>
</dbReference>
<keyword evidence="2" id="KW-0964">Secreted</keyword>
<dbReference type="WBParaSite" id="Minc3s00026g01658">
    <property type="protein sequence ID" value="Minc3s00026g01658"/>
    <property type="gene ID" value="Minc3s00026g01658"/>
</dbReference>
<dbReference type="PROSITE" id="PS50092">
    <property type="entry name" value="TSP1"/>
    <property type="match status" value="8"/>
</dbReference>
<keyword evidence="6" id="KW-0677">Repeat</keyword>
<dbReference type="GO" id="GO:0046872">
    <property type="term" value="F:metal ion binding"/>
    <property type="evidence" value="ECO:0007669"/>
    <property type="project" value="UniProtKB-KW"/>
</dbReference>
<reference evidence="15" key="1">
    <citation type="submission" date="2022-11" db="UniProtKB">
        <authorList>
            <consortium name="WormBaseParasite"/>
        </authorList>
    </citation>
    <scope>IDENTIFICATION</scope>
</reference>
<name>A0A914KJU6_MELIC</name>
<protein>
    <submittedName>
        <fullName evidence="15">Peptidase M12B domain-containing protein</fullName>
    </submittedName>
</protein>
<dbReference type="Proteomes" id="UP000887563">
    <property type="component" value="Unplaced"/>
</dbReference>
<dbReference type="InterPro" id="IPR024079">
    <property type="entry name" value="MetalloPept_cat_dom_sf"/>
</dbReference>
<keyword evidence="4" id="KW-0479">Metal-binding</keyword>
<organism evidence="14 15">
    <name type="scientific">Meloidogyne incognita</name>
    <name type="common">Southern root-knot nematode worm</name>
    <name type="synonym">Oxyuris incognita</name>
    <dbReference type="NCBI Taxonomy" id="6306"/>
    <lineage>
        <taxon>Eukaryota</taxon>
        <taxon>Metazoa</taxon>
        <taxon>Ecdysozoa</taxon>
        <taxon>Nematoda</taxon>
        <taxon>Chromadorea</taxon>
        <taxon>Rhabditida</taxon>
        <taxon>Tylenchina</taxon>
        <taxon>Tylenchomorpha</taxon>
        <taxon>Tylenchoidea</taxon>
        <taxon>Meloidogynidae</taxon>
        <taxon>Meloidogyninae</taxon>
        <taxon>Meloidogyne</taxon>
        <taxon>Meloidogyne incognita group</taxon>
    </lineage>
</organism>
<evidence type="ECO:0000259" key="13">
    <source>
        <dbReference type="PROSITE" id="PS50215"/>
    </source>
</evidence>